<evidence type="ECO:0000313" key="8">
    <source>
        <dbReference type="EMBL" id="CAD8083108.1"/>
    </source>
</evidence>
<feature type="region of interest" description="Disordered" evidence="6">
    <location>
        <begin position="1"/>
        <end position="33"/>
    </location>
</feature>
<dbReference type="InterPro" id="IPR052983">
    <property type="entry name" value="MFS_Riboflavin_Transporter"/>
</dbReference>
<proteinExistence type="predicted"/>
<feature type="transmembrane region" description="Helical" evidence="7">
    <location>
        <begin position="235"/>
        <end position="255"/>
    </location>
</feature>
<reference evidence="8" key="1">
    <citation type="submission" date="2021-01" db="EMBL/GenBank/DDBJ databases">
        <authorList>
            <consortium name="Genoscope - CEA"/>
            <person name="William W."/>
        </authorList>
    </citation>
    <scope>NUCLEOTIDE SEQUENCE</scope>
</reference>
<dbReference type="PANTHER" id="PTHR43385">
    <property type="entry name" value="RIBOFLAVIN TRANSPORTER RIBJ"/>
    <property type="match status" value="1"/>
</dbReference>
<protein>
    <recommendedName>
        <fullName evidence="10">Major facilitator superfamily (MFS) profile domain-containing protein</fullName>
    </recommendedName>
</protein>
<evidence type="ECO:0000256" key="3">
    <source>
        <dbReference type="ARBA" id="ARBA00022692"/>
    </source>
</evidence>
<gene>
    <name evidence="8" type="ORF">PSON_ATCC_30995.1.T0440229</name>
</gene>
<feature type="transmembrane region" description="Helical" evidence="7">
    <location>
        <begin position="308"/>
        <end position="332"/>
    </location>
</feature>
<evidence type="ECO:0000256" key="1">
    <source>
        <dbReference type="ARBA" id="ARBA00004141"/>
    </source>
</evidence>
<comment type="caution">
    <text evidence="8">The sequence shown here is derived from an EMBL/GenBank/DDBJ whole genome shotgun (WGS) entry which is preliminary data.</text>
</comment>
<evidence type="ECO:0008006" key="10">
    <source>
        <dbReference type="Google" id="ProtNLM"/>
    </source>
</evidence>
<dbReference type="InterPro" id="IPR011701">
    <property type="entry name" value="MFS"/>
</dbReference>
<dbReference type="GO" id="GO:0022857">
    <property type="term" value="F:transmembrane transporter activity"/>
    <property type="evidence" value="ECO:0007669"/>
    <property type="project" value="InterPro"/>
</dbReference>
<evidence type="ECO:0000313" key="9">
    <source>
        <dbReference type="Proteomes" id="UP000692954"/>
    </source>
</evidence>
<dbReference type="EMBL" id="CAJJDN010000044">
    <property type="protein sequence ID" value="CAD8083108.1"/>
    <property type="molecule type" value="Genomic_DNA"/>
</dbReference>
<comment type="subcellular location">
    <subcellularLocation>
        <location evidence="1">Membrane</location>
        <topology evidence="1">Multi-pass membrane protein</topology>
    </subcellularLocation>
</comment>
<feature type="compositionally biased region" description="Basic and acidic residues" evidence="6">
    <location>
        <begin position="13"/>
        <end position="33"/>
    </location>
</feature>
<dbReference type="PANTHER" id="PTHR43385:SF1">
    <property type="entry name" value="RIBOFLAVIN TRANSPORTER RIBJ"/>
    <property type="match status" value="1"/>
</dbReference>
<sequence length="493" mass="55189">MKPQQLPQQAAQSDHEFDKHHHESQGDEHGDEHHLKEYTTKELRSIKIQGVICLIGGIALHFVLGTFYLWGGISPYVGAYMKYRDPNVTQSTLQIIFPILGLGLFSVLSFGVKLAQRIGFKTMIGLAGTIISLAFLILSFINNIYAFILIYCFMIGIPSGLVYMLPIICGWKFFPFNRGMVSGLIIAGYGFGAFIFNFVCKAICNPNNEEPSVTYEEDGKVKKYFSQNVHKNVPLMFQMLALSYFLLTIIATLLIKYPRDLHLEYQSVLGDGVKKPSGINHEKSVDYHPTVHHAECETVGQGMKSKPFWFLIIMVLCSVILGLLMANCYKVFGQTLGINDSNLTVLGSVQAVCNGGSRFIWAVLLDKYGFKKIYLIISVINLICSATIGYIDNSYVGYFILLCVIMFCEGGLLSCFPAVSAKVFGHKVGPVIYGGLFFVIGLSNMLGYLLYKFGEPKIGYNGVFWIVFGFCSVAFILGVFFKEEYEWKKKDQK</sequence>
<accession>A0A8S1MRK6</accession>
<keyword evidence="9" id="KW-1185">Reference proteome</keyword>
<name>A0A8S1MRK6_9CILI</name>
<keyword evidence="4 7" id="KW-1133">Transmembrane helix</keyword>
<keyword evidence="5 7" id="KW-0472">Membrane</keyword>
<keyword evidence="3 7" id="KW-0812">Transmembrane</keyword>
<dbReference type="Pfam" id="PF07690">
    <property type="entry name" value="MFS_1"/>
    <property type="match status" value="1"/>
</dbReference>
<feature type="transmembrane region" description="Helical" evidence="7">
    <location>
        <begin position="147"/>
        <end position="168"/>
    </location>
</feature>
<feature type="transmembrane region" description="Helical" evidence="7">
    <location>
        <begin position="51"/>
        <end position="71"/>
    </location>
</feature>
<evidence type="ECO:0000256" key="5">
    <source>
        <dbReference type="ARBA" id="ARBA00023136"/>
    </source>
</evidence>
<feature type="transmembrane region" description="Helical" evidence="7">
    <location>
        <begin position="124"/>
        <end position="141"/>
    </location>
</feature>
<dbReference type="GO" id="GO:0016020">
    <property type="term" value="C:membrane"/>
    <property type="evidence" value="ECO:0007669"/>
    <property type="project" value="UniProtKB-SubCell"/>
</dbReference>
<evidence type="ECO:0000256" key="7">
    <source>
        <dbReference type="SAM" id="Phobius"/>
    </source>
</evidence>
<organism evidence="8 9">
    <name type="scientific">Paramecium sonneborni</name>
    <dbReference type="NCBI Taxonomy" id="65129"/>
    <lineage>
        <taxon>Eukaryota</taxon>
        <taxon>Sar</taxon>
        <taxon>Alveolata</taxon>
        <taxon>Ciliophora</taxon>
        <taxon>Intramacronucleata</taxon>
        <taxon>Oligohymenophorea</taxon>
        <taxon>Peniculida</taxon>
        <taxon>Parameciidae</taxon>
        <taxon>Paramecium</taxon>
    </lineage>
</organism>
<feature type="transmembrane region" description="Helical" evidence="7">
    <location>
        <begin position="463"/>
        <end position="481"/>
    </location>
</feature>
<feature type="transmembrane region" description="Helical" evidence="7">
    <location>
        <begin position="373"/>
        <end position="391"/>
    </location>
</feature>
<feature type="transmembrane region" description="Helical" evidence="7">
    <location>
        <begin position="91"/>
        <end position="112"/>
    </location>
</feature>
<feature type="compositionally biased region" description="Polar residues" evidence="6">
    <location>
        <begin position="1"/>
        <end position="12"/>
    </location>
</feature>
<keyword evidence="2" id="KW-0813">Transport</keyword>
<feature type="transmembrane region" description="Helical" evidence="7">
    <location>
        <begin position="431"/>
        <end position="451"/>
    </location>
</feature>
<dbReference type="OrthoDB" id="289951at2759"/>
<feature type="transmembrane region" description="Helical" evidence="7">
    <location>
        <begin position="397"/>
        <end position="419"/>
    </location>
</feature>
<evidence type="ECO:0000256" key="2">
    <source>
        <dbReference type="ARBA" id="ARBA00022448"/>
    </source>
</evidence>
<evidence type="ECO:0000256" key="4">
    <source>
        <dbReference type="ARBA" id="ARBA00022989"/>
    </source>
</evidence>
<evidence type="ECO:0000256" key="6">
    <source>
        <dbReference type="SAM" id="MobiDB-lite"/>
    </source>
</evidence>
<dbReference type="AlphaFoldDB" id="A0A8S1MRK6"/>
<dbReference type="Proteomes" id="UP000692954">
    <property type="component" value="Unassembled WGS sequence"/>
</dbReference>
<feature type="transmembrane region" description="Helical" evidence="7">
    <location>
        <begin position="180"/>
        <end position="199"/>
    </location>
</feature>